<organism evidence="2 3">
    <name type="scientific">Pyronema omphalodes (strain CBS 100304)</name>
    <name type="common">Pyronema confluens</name>
    <dbReference type="NCBI Taxonomy" id="1076935"/>
    <lineage>
        <taxon>Eukaryota</taxon>
        <taxon>Fungi</taxon>
        <taxon>Dikarya</taxon>
        <taxon>Ascomycota</taxon>
        <taxon>Pezizomycotina</taxon>
        <taxon>Pezizomycetes</taxon>
        <taxon>Pezizales</taxon>
        <taxon>Pyronemataceae</taxon>
        <taxon>Pyronema</taxon>
    </lineage>
</organism>
<dbReference type="EMBL" id="HF935778">
    <property type="protein sequence ID" value="CCX13102.1"/>
    <property type="molecule type" value="Genomic_DNA"/>
</dbReference>
<keyword evidence="3" id="KW-1185">Reference proteome</keyword>
<proteinExistence type="predicted"/>
<dbReference type="PANTHER" id="PTHR31151">
    <property type="entry name" value="PROLINE-TRNA LIGASE (DUF1680)"/>
    <property type="match status" value="1"/>
</dbReference>
<dbReference type="InterPro" id="IPR049046">
    <property type="entry name" value="Beta-AFase-like_GH127_middle"/>
</dbReference>
<reference evidence="2 3" key="1">
    <citation type="journal article" date="2013" name="PLoS Genet.">
        <title>The genome and development-dependent transcriptomes of Pyronema confluens: a window into fungal evolution.</title>
        <authorList>
            <person name="Traeger S."/>
            <person name="Altegoer F."/>
            <person name="Freitag M."/>
            <person name="Gabaldon T."/>
            <person name="Kempken F."/>
            <person name="Kumar A."/>
            <person name="Marcet-Houben M."/>
            <person name="Poggeler S."/>
            <person name="Stajich J.E."/>
            <person name="Nowrousian M."/>
        </authorList>
    </citation>
    <scope>NUCLEOTIDE SEQUENCE [LARGE SCALE GENOMIC DNA]</scope>
    <source>
        <strain evidence="3">CBS 100304</strain>
        <tissue evidence="2">Vegetative mycelium</tissue>
    </source>
</reference>
<evidence type="ECO:0000313" key="3">
    <source>
        <dbReference type="Proteomes" id="UP000018144"/>
    </source>
</evidence>
<dbReference type="GO" id="GO:0005975">
    <property type="term" value="P:carbohydrate metabolic process"/>
    <property type="evidence" value="ECO:0007669"/>
    <property type="project" value="InterPro"/>
</dbReference>
<dbReference type="AlphaFoldDB" id="U4L8D1"/>
<gene>
    <name evidence="2" type="ORF">PCON_12695</name>
</gene>
<dbReference type="OMA" id="WERGPYW"/>
<sequence>MAVYNAQLLHAIAEFLSSGFQVYLSNLICIMLRPLLLVQALVGLASAAEQLVPFKYQTLPLGSIKPLGWLRNQLELSASGLAGHEWDFYRFVNNSTWTGGTWEYSGLHETAPYWFNYIVPLAYTLDDARLKKQAKEFLDHVLATQQADGWLGTETKSEERGLWGRFFVLMGMIQYAEAEPSETERIVTAMHKFVNLAHSMLKQNYLGLVPRDANDVFGAGNHGVTRAHEMATAFQWLYDNHPNGNEENIWGAIDLMFKGGIAAQRDWRTFFVDGVFPTVGMPDIVDRRFVHGVDLAEGMRWPTALYRLDKNQSLIEQTHKGVNLTFTYHGANSGTITADEQLAGMAPNRGSELCMSVETMWTMSYLYNFYGTNAYADRAEKVAFNAMPAMLTPDWWGHQYAAMANQPFVRNMTKSIFANIGKYGTVFGLEPNYPCCTVNHPQGYPKFLANSFVKYGNNGLIHALLSPGEVKTILANNNQVTVTSTTDYPFRTTITYSINAVKAFDFYIRIPEWTVLGSSGISINSNSVSRLKPTAEGHQKVSVRAGKTEITISFGQQLEVVTRMNDAVAIHRGPLLYALDLEYTDTSIPSQQYNPLQPLPDNQLYLPYTKDHSLTPTTPWAIAIDPKSIKVHEEGGALREPIYKKGGPPLWLELDACDIDWAVTDDILDLPPKNPVCKSGKKKVRFAPYGSTKVRMTELPIMKV</sequence>
<feature type="domain" description="Non-reducing end beta-L-arabinofuranosidase-like GH127 middle" evidence="1">
    <location>
        <begin position="475"/>
        <end position="545"/>
    </location>
</feature>
<dbReference type="OrthoDB" id="5358475at2759"/>
<dbReference type="eggNOG" id="ENOG502QVKK">
    <property type="taxonomic scope" value="Eukaryota"/>
</dbReference>
<evidence type="ECO:0000259" key="1">
    <source>
        <dbReference type="Pfam" id="PF20736"/>
    </source>
</evidence>
<evidence type="ECO:0000313" key="2">
    <source>
        <dbReference type="EMBL" id="CCX13102.1"/>
    </source>
</evidence>
<dbReference type="PANTHER" id="PTHR31151:SF0">
    <property type="entry name" value="PROLINE-TRNA LIGASE (DUF1680)"/>
    <property type="match status" value="1"/>
</dbReference>
<dbReference type="InterPro" id="IPR008928">
    <property type="entry name" value="6-hairpin_glycosidase_sf"/>
</dbReference>
<dbReference type="SUPFAM" id="SSF48208">
    <property type="entry name" value="Six-hairpin glycosidases"/>
    <property type="match status" value="1"/>
</dbReference>
<protein>
    <recommendedName>
        <fullName evidence="1">Non-reducing end beta-L-arabinofuranosidase-like GH127 middle domain-containing protein</fullName>
    </recommendedName>
</protein>
<accession>U4L8D1</accession>
<name>U4L8D1_PYROM</name>
<dbReference type="Proteomes" id="UP000018144">
    <property type="component" value="Unassembled WGS sequence"/>
</dbReference>
<dbReference type="Pfam" id="PF20736">
    <property type="entry name" value="Glyco_hydro127M"/>
    <property type="match status" value="1"/>
</dbReference>
<dbReference type="STRING" id="1076935.U4L8D1"/>